<evidence type="ECO:0000313" key="3">
    <source>
        <dbReference type="Proteomes" id="UP000186817"/>
    </source>
</evidence>
<keyword evidence="3" id="KW-1185">Reference proteome</keyword>
<dbReference type="EMBL" id="LSRX01000359">
    <property type="protein sequence ID" value="OLP99499.1"/>
    <property type="molecule type" value="Genomic_DNA"/>
</dbReference>
<sequence>MAYPSTTSPDVADASAAPREVAQRWGWLAHGLPEVERTECRRLLVRATMAGESEKIIGEAISDFRALRGRLQDNGDWHWLVSYYLQGPGPETRKRATESGQGCRDLLETSMDEDPFDGASEEWSHLSADDFGTFSELMSSPSPAEEPPAPRAKCGNQKPTSNKMVEGTDLPPNVTDLNQWGRTLIQFGKYKTSGMTYEELALADTKEMNSYKVWVVAHLGQTTGQCQDLGRFLRAYTDAGMIKKPAVIPGTNFVRQYGPSKSSSSSSRRGGANVFRPQALSWPRMENNASGEA</sequence>
<evidence type="ECO:0000313" key="2">
    <source>
        <dbReference type="EMBL" id="OLP99499.1"/>
    </source>
</evidence>
<reference evidence="2 3" key="1">
    <citation type="submission" date="2016-02" db="EMBL/GenBank/DDBJ databases">
        <title>Genome analysis of coral dinoflagellate symbionts highlights evolutionary adaptations to a symbiotic lifestyle.</title>
        <authorList>
            <person name="Aranda M."/>
            <person name="Li Y."/>
            <person name="Liew Y.J."/>
            <person name="Baumgarten S."/>
            <person name="Simakov O."/>
            <person name="Wilson M."/>
            <person name="Piel J."/>
            <person name="Ashoor H."/>
            <person name="Bougouffa S."/>
            <person name="Bajic V.B."/>
            <person name="Ryu T."/>
            <person name="Ravasi T."/>
            <person name="Bayer T."/>
            <person name="Micklem G."/>
            <person name="Kim H."/>
            <person name="Bhak J."/>
            <person name="Lajeunesse T.C."/>
            <person name="Voolstra C.R."/>
        </authorList>
    </citation>
    <scope>NUCLEOTIDE SEQUENCE [LARGE SCALE GENOMIC DNA]</scope>
    <source>
        <strain evidence="2 3">CCMP2467</strain>
    </source>
</reference>
<organism evidence="2 3">
    <name type="scientific">Symbiodinium microadriaticum</name>
    <name type="common">Dinoflagellate</name>
    <name type="synonym">Zooxanthella microadriatica</name>
    <dbReference type="NCBI Taxonomy" id="2951"/>
    <lineage>
        <taxon>Eukaryota</taxon>
        <taxon>Sar</taxon>
        <taxon>Alveolata</taxon>
        <taxon>Dinophyceae</taxon>
        <taxon>Suessiales</taxon>
        <taxon>Symbiodiniaceae</taxon>
        <taxon>Symbiodinium</taxon>
    </lineage>
</organism>
<dbReference type="Proteomes" id="UP000186817">
    <property type="component" value="Unassembled WGS sequence"/>
</dbReference>
<dbReference type="AlphaFoldDB" id="A0A1Q9DWF1"/>
<gene>
    <name evidence="2" type="ORF">AK812_SmicGene17932</name>
</gene>
<dbReference type="OrthoDB" id="417664at2759"/>
<proteinExistence type="predicted"/>
<comment type="caution">
    <text evidence="2">The sequence shown here is derived from an EMBL/GenBank/DDBJ whole genome shotgun (WGS) entry which is preliminary data.</text>
</comment>
<feature type="region of interest" description="Disordered" evidence="1">
    <location>
        <begin position="136"/>
        <end position="174"/>
    </location>
</feature>
<feature type="region of interest" description="Disordered" evidence="1">
    <location>
        <begin position="257"/>
        <end position="293"/>
    </location>
</feature>
<evidence type="ECO:0000256" key="1">
    <source>
        <dbReference type="SAM" id="MobiDB-lite"/>
    </source>
</evidence>
<name>A0A1Q9DWF1_SYMMI</name>
<protein>
    <submittedName>
        <fullName evidence="2">Uncharacterized protein</fullName>
    </submittedName>
</protein>
<accession>A0A1Q9DWF1</accession>